<dbReference type="Pfam" id="PF13456">
    <property type="entry name" value="RVT_3"/>
    <property type="match status" value="1"/>
</dbReference>
<dbReference type="PANTHER" id="PTHR33116:SF86">
    <property type="entry name" value="REVERSE TRANSCRIPTASE DOMAIN-CONTAINING PROTEIN"/>
    <property type="match status" value="1"/>
</dbReference>
<evidence type="ECO:0000259" key="1">
    <source>
        <dbReference type="Pfam" id="PF13456"/>
    </source>
</evidence>
<dbReference type="Gramene" id="evm.model.01.1999">
    <property type="protein sequence ID" value="cds.evm.model.01.1999"/>
    <property type="gene ID" value="evm.TU.01.1999"/>
</dbReference>
<evidence type="ECO:0000313" key="3">
    <source>
        <dbReference type="Proteomes" id="UP000596661"/>
    </source>
</evidence>
<dbReference type="AlphaFoldDB" id="A0A803NJC2"/>
<organism evidence="2 3">
    <name type="scientific">Cannabis sativa</name>
    <name type="common">Hemp</name>
    <name type="synonym">Marijuana</name>
    <dbReference type="NCBI Taxonomy" id="3483"/>
    <lineage>
        <taxon>Eukaryota</taxon>
        <taxon>Viridiplantae</taxon>
        <taxon>Streptophyta</taxon>
        <taxon>Embryophyta</taxon>
        <taxon>Tracheophyta</taxon>
        <taxon>Spermatophyta</taxon>
        <taxon>Magnoliopsida</taxon>
        <taxon>eudicotyledons</taxon>
        <taxon>Gunneridae</taxon>
        <taxon>Pentapetalae</taxon>
        <taxon>rosids</taxon>
        <taxon>fabids</taxon>
        <taxon>Rosales</taxon>
        <taxon>Cannabaceae</taxon>
        <taxon>Cannabis</taxon>
    </lineage>
</organism>
<feature type="domain" description="RNase H type-1" evidence="1">
    <location>
        <begin position="594"/>
        <end position="713"/>
    </location>
</feature>
<accession>A0A803NJC2</accession>
<dbReference type="SUPFAM" id="SSF53098">
    <property type="entry name" value="Ribonuclease H-like"/>
    <property type="match status" value="1"/>
</dbReference>
<dbReference type="InterPro" id="IPR044730">
    <property type="entry name" value="RNase_H-like_dom_plant"/>
</dbReference>
<dbReference type="PANTHER" id="PTHR33116">
    <property type="entry name" value="REVERSE TRANSCRIPTASE ZINC-BINDING DOMAIN-CONTAINING PROTEIN-RELATED-RELATED"/>
    <property type="match status" value="1"/>
</dbReference>
<dbReference type="InterPro" id="IPR002156">
    <property type="entry name" value="RNaseH_domain"/>
</dbReference>
<dbReference type="Gene3D" id="3.30.420.10">
    <property type="entry name" value="Ribonuclease H-like superfamily/Ribonuclease H"/>
    <property type="match status" value="1"/>
</dbReference>
<dbReference type="InterPro" id="IPR012337">
    <property type="entry name" value="RNaseH-like_sf"/>
</dbReference>
<dbReference type="InterPro" id="IPR036397">
    <property type="entry name" value="RNaseH_sf"/>
</dbReference>
<dbReference type="CDD" id="cd06222">
    <property type="entry name" value="RNase_H_like"/>
    <property type="match status" value="1"/>
</dbReference>
<name>A0A803NJC2_CANSA</name>
<proteinExistence type="predicted"/>
<dbReference type="GO" id="GO:0004523">
    <property type="term" value="F:RNA-DNA hybrid ribonuclease activity"/>
    <property type="evidence" value="ECO:0007669"/>
    <property type="project" value="InterPro"/>
</dbReference>
<dbReference type="EnsemblPlants" id="evm.model.01.1999">
    <property type="protein sequence ID" value="cds.evm.model.01.1999"/>
    <property type="gene ID" value="evm.TU.01.1999"/>
</dbReference>
<dbReference type="Proteomes" id="UP000596661">
    <property type="component" value="Chromosome 1"/>
</dbReference>
<dbReference type="EMBL" id="UZAU01000056">
    <property type="status" value="NOT_ANNOTATED_CDS"/>
    <property type="molecule type" value="Genomic_DNA"/>
</dbReference>
<evidence type="ECO:0000313" key="2">
    <source>
        <dbReference type="EnsemblPlants" id="cds.evm.model.01.1999"/>
    </source>
</evidence>
<reference evidence="2" key="2">
    <citation type="submission" date="2021-03" db="UniProtKB">
        <authorList>
            <consortium name="EnsemblPlants"/>
        </authorList>
    </citation>
    <scope>IDENTIFICATION</scope>
</reference>
<dbReference type="GO" id="GO:0003676">
    <property type="term" value="F:nucleic acid binding"/>
    <property type="evidence" value="ECO:0007669"/>
    <property type="project" value="InterPro"/>
</dbReference>
<sequence>MEKIALFGQDLAEWGKNYTGNFKQRINYWKKQIAHYKGGRDDNSIVAFKNAEKGAVRSICKKRGVIDDIPSSVTPQQNDNFLANVTEEEIRKALFQIHLDTSPGPDGITPGFFQKCWHIVKQDVCSVVRSLFSDGTIPTGLNRTHIILVPKKKSPSNMGDLRPISLCNVLYKIISKVLSNRLKIKGIRVANGAPFISHMLFADDSYIFCRANENDSAKVLTLLKDFEMASRQMVNFSKSSVFFSVNTQLADRKQICQKMGIIEADDSSLYLGLPCIISRNKKVVFGFLKNKMCKKIQSWEVFLLPLNTCKSLENAMSNYWWKSSKQSSGVSWMRWKKLCKHKSNGDLGFKDLRDYNIALLGKQAWRLLVNDNALISKVFKARYFATGSFLTSSLGNNPTSVGRSIFETKQLMLAGVRKSIARGIETSILEDSWLPDIADPYVHTAHPSLVNEKVSSLICIDRHQWDEEILEDMFDARDHNLILSIPLPQTIQQDCWTWSKEKTWIYTVKSAYRWLQNHDVATGLDSDFWTAFWKINVQLKKNTVALDVVLSARSNLYQWQSAQQNRFDPLISPFEIGKEEEHWTKLVANMVKINVDGAIFEAYNSFEFGFIARDSFGAIIEAVTSSKTSSASPEIVELIGIKDALSGIKTKGWSYVVLETDCLMAVQAIHNNTFLPSTFGMLVHDCQHLISQLSNVNLSFDKRSANKAAYFLACSSCYFSDRSHMLEIHLLS</sequence>
<protein>
    <recommendedName>
        <fullName evidence="1">RNase H type-1 domain-containing protein</fullName>
    </recommendedName>
</protein>
<keyword evidence="3" id="KW-1185">Reference proteome</keyword>
<reference evidence="2" key="1">
    <citation type="submission" date="2018-11" db="EMBL/GenBank/DDBJ databases">
        <authorList>
            <person name="Grassa J C."/>
        </authorList>
    </citation>
    <scope>NUCLEOTIDE SEQUENCE [LARGE SCALE GENOMIC DNA]</scope>
</reference>